<evidence type="ECO:0000256" key="7">
    <source>
        <dbReference type="ARBA" id="ARBA00023010"/>
    </source>
</evidence>
<sequence length="699" mass="74123">MNRYPLWKYAVMLVALVIGLVYTLPNLYGEAPAVQVSSGKATVRLDAATLASIEAALAANHIKPTAITFDNSQNNANIRVRLTNTDTQLRVKDLLQKSLNSDPNDPQYVVALNLQSASPTWMTALRALPMYLGLDLRGGVHFLLQVDMAGALNKKLDSDASDVRTLLRDNNVRDGGVNRVNQSVVVNLADQATADAALKLLSRSVSELQWASQPNTGADGGVQLVGTFTPAVQREVQEAALKQNITTLHNRVNELGVAEPVIQQQGTDRIVVELPGVQDTAKAKDIIGRTATLEARLADPVNTHPNPNEPVPPGDELFTQGNQTPVLLRKQVIFTGDRIIDASAGFDEHQRPTVNIRLDSAGGRAVRAVSRDNIGKPMAMVLFEHGKGEVLTVATIQSELGDRFQITGQPTPQAAADLALLLRAGSLAAPMEIIEERTIGPSLGADNIKKGFHSVVWGFAAIAVFMSAYYMLFGVISMIGLSVNLLLLVAVLSMLQATLTLPGIAAIALALGMAIDANVLINERVREELRHGAPPQLAIQNGYAHAWATILDSNVTTLIAGLALLAFGSGPVRGFAIVHCIGILTSMFSAVFFSRGLVNFWYGGKKKLKSLSIGQVWRPQTAAAGSAAYAGNTLGGSDAATDTAQAIATAKAKAKAKASSKAPAAAGAQGRSKPTVRRRNAPGTPTSNDSTRQKPGSSR</sequence>
<name>A0A1H1EMD2_9BURK</name>
<dbReference type="AlphaFoldDB" id="A0A1H1EMD2"/>
<comment type="caution">
    <text evidence="9">Lacks conserved residue(s) required for the propagation of feature annotation.</text>
</comment>
<dbReference type="InterPro" id="IPR054384">
    <property type="entry name" value="SecDF_P1_head"/>
</dbReference>
<feature type="compositionally biased region" description="Polar residues" evidence="10">
    <location>
        <begin position="683"/>
        <end position="699"/>
    </location>
</feature>
<evidence type="ECO:0000256" key="9">
    <source>
        <dbReference type="HAMAP-Rule" id="MF_01463"/>
    </source>
</evidence>
<dbReference type="Gene3D" id="3.30.70.3400">
    <property type="match status" value="2"/>
</dbReference>
<feature type="domain" description="SecDF P1 head subdomain" evidence="14">
    <location>
        <begin position="319"/>
        <end position="429"/>
    </location>
</feature>
<evidence type="ECO:0000256" key="1">
    <source>
        <dbReference type="ARBA" id="ARBA00004651"/>
    </source>
</evidence>
<feature type="compositionally biased region" description="Low complexity" evidence="10">
    <location>
        <begin position="659"/>
        <end position="668"/>
    </location>
</feature>
<keyword evidence="7 9" id="KW-0811">Translocation</keyword>
<dbReference type="GO" id="GO:0005886">
    <property type="term" value="C:plasma membrane"/>
    <property type="evidence" value="ECO:0007669"/>
    <property type="project" value="UniProtKB-SubCell"/>
</dbReference>
<dbReference type="InterPro" id="IPR055344">
    <property type="entry name" value="SecD_SecF_C_bact"/>
</dbReference>
<comment type="subunit">
    <text evidence="9">Forms a complex with SecF. Part of the essential Sec protein translocation apparatus which comprises SecA, SecYEG and auxiliary proteins SecDF-YajC and YidC.</text>
</comment>
<dbReference type="InterPro" id="IPR027398">
    <property type="entry name" value="SecD-TM"/>
</dbReference>
<feature type="region of interest" description="Disordered" evidence="10">
    <location>
        <begin position="656"/>
        <end position="699"/>
    </location>
</feature>
<dbReference type="FunFam" id="1.20.1640.10:FF:000004">
    <property type="entry name" value="Protein translocase subunit SecD"/>
    <property type="match status" value="1"/>
</dbReference>
<dbReference type="GO" id="GO:0015450">
    <property type="term" value="F:protein-transporting ATPase activity"/>
    <property type="evidence" value="ECO:0007669"/>
    <property type="project" value="InterPro"/>
</dbReference>
<organism evidence="15 16">
    <name type="scientific">Paraburkholderia tuberum</name>
    <dbReference type="NCBI Taxonomy" id="157910"/>
    <lineage>
        <taxon>Bacteria</taxon>
        <taxon>Pseudomonadati</taxon>
        <taxon>Pseudomonadota</taxon>
        <taxon>Betaproteobacteria</taxon>
        <taxon>Burkholderiales</taxon>
        <taxon>Burkholderiaceae</taxon>
        <taxon>Paraburkholderia</taxon>
    </lineage>
</organism>
<dbReference type="Pfam" id="PF13721">
    <property type="entry name" value="SecD-TM1"/>
    <property type="match status" value="1"/>
</dbReference>
<dbReference type="NCBIfam" id="TIGR01129">
    <property type="entry name" value="secD"/>
    <property type="match status" value="1"/>
</dbReference>
<dbReference type="Gene3D" id="1.20.1640.10">
    <property type="entry name" value="Multidrug efflux transporter AcrB transmembrane domain"/>
    <property type="match status" value="1"/>
</dbReference>
<evidence type="ECO:0000313" key="15">
    <source>
        <dbReference type="EMBL" id="SDQ89669.1"/>
    </source>
</evidence>
<dbReference type="Pfam" id="PF07549">
    <property type="entry name" value="Sec_GG"/>
    <property type="match status" value="1"/>
</dbReference>
<dbReference type="InterPro" id="IPR022646">
    <property type="entry name" value="SecD/SecF_CS"/>
</dbReference>
<comment type="function">
    <text evidence="9">Part of the Sec protein translocase complex. Interacts with the SecYEG preprotein conducting channel. SecDF uses the proton motive force (PMF) to complete protein translocation after the ATP-dependent function of SecA.</text>
</comment>
<evidence type="ECO:0000259" key="12">
    <source>
        <dbReference type="Pfam" id="PF13721"/>
    </source>
</evidence>
<keyword evidence="4 9" id="KW-0812">Transmembrane</keyword>
<evidence type="ECO:0000256" key="3">
    <source>
        <dbReference type="ARBA" id="ARBA00022475"/>
    </source>
</evidence>
<feature type="domain" description="SecD export protein N-terminal TM" evidence="12">
    <location>
        <begin position="1"/>
        <end position="112"/>
    </location>
</feature>
<evidence type="ECO:0000256" key="4">
    <source>
        <dbReference type="ARBA" id="ARBA00022692"/>
    </source>
</evidence>
<evidence type="ECO:0000256" key="2">
    <source>
        <dbReference type="ARBA" id="ARBA00022448"/>
    </source>
</evidence>
<keyword evidence="16" id="KW-1185">Reference proteome</keyword>
<feature type="domain" description="Protein translocase subunit SecDF P1" evidence="13">
    <location>
        <begin position="241"/>
        <end position="299"/>
    </location>
</feature>
<dbReference type="Proteomes" id="UP000199365">
    <property type="component" value="Unassembled WGS sequence"/>
</dbReference>
<keyword evidence="6 9" id="KW-1133">Transmembrane helix</keyword>
<dbReference type="SUPFAM" id="SSF82866">
    <property type="entry name" value="Multidrug efflux transporter AcrB transmembrane domain"/>
    <property type="match status" value="1"/>
</dbReference>
<evidence type="ECO:0000259" key="14">
    <source>
        <dbReference type="Pfam" id="PF22599"/>
    </source>
</evidence>
<feature type="transmembrane region" description="Helical" evidence="9">
    <location>
        <begin position="503"/>
        <end position="521"/>
    </location>
</feature>
<evidence type="ECO:0000256" key="6">
    <source>
        <dbReference type="ARBA" id="ARBA00022989"/>
    </source>
</evidence>
<evidence type="ECO:0000256" key="10">
    <source>
        <dbReference type="SAM" id="MobiDB-lite"/>
    </source>
</evidence>
<evidence type="ECO:0000256" key="5">
    <source>
        <dbReference type="ARBA" id="ARBA00022927"/>
    </source>
</evidence>
<dbReference type="InterPro" id="IPR048631">
    <property type="entry name" value="SecD_1st"/>
</dbReference>
<dbReference type="Gene3D" id="3.30.1360.200">
    <property type="match status" value="1"/>
</dbReference>
<dbReference type="EMBL" id="FNKX01000001">
    <property type="protein sequence ID" value="SDQ89669.1"/>
    <property type="molecule type" value="Genomic_DNA"/>
</dbReference>
<evidence type="ECO:0000313" key="16">
    <source>
        <dbReference type="Proteomes" id="UP000199365"/>
    </source>
</evidence>
<evidence type="ECO:0000259" key="11">
    <source>
        <dbReference type="Pfam" id="PF02355"/>
    </source>
</evidence>
<dbReference type="STRING" id="157910.SAMN05445850_2062"/>
<dbReference type="Pfam" id="PF02355">
    <property type="entry name" value="SecD_SecF_C"/>
    <property type="match status" value="1"/>
</dbReference>
<dbReference type="HAMAP" id="MF_01463_B">
    <property type="entry name" value="SecD_B"/>
    <property type="match status" value="1"/>
</dbReference>
<keyword evidence="3 9" id="KW-1003">Cell membrane</keyword>
<dbReference type="FunFam" id="3.30.70.3400:FF:000003">
    <property type="entry name" value="Preprotein translocase subunit SecD"/>
    <property type="match status" value="1"/>
</dbReference>
<feature type="domain" description="Protein export membrane protein SecD/SecF C-terminal" evidence="11">
    <location>
        <begin position="431"/>
        <end position="601"/>
    </location>
</feature>
<keyword evidence="8 9" id="KW-0472">Membrane</keyword>
<accession>A0A1H1EMD2</accession>
<dbReference type="Pfam" id="PF22599">
    <property type="entry name" value="SecDF_P1_head"/>
    <property type="match status" value="1"/>
</dbReference>
<feature type="transmembrane region" description="Helical" evidence="9">
    <location>
        <begin position="479"/>
        <end position="497"/>
    </location>
</feature>
<dbReference type="PANTHER" id="PTHR30081:SF1">
    <property type="entry name" value="PROTEIN TRANSLOCASE SUBUNIT SECD"/>
    <property type="match status" value="1"/>
</dbReference>
<proteinExistence type="inferred from homology"/>
<dbReference type="InterPro" id="IPR005791">
    <property type="entry name" value="SecD"/>
</dbReference>
<dbReference type="GO" id="GO:0043952">
    <property type="term" value="P:protein transport by the Sec complex"/>
    <property type="evidence" value="ECO:0007669"/>
    <property type="project" value="UniProtKB-UniRule"/>
</dbReference>
<dbReference type="Pfam" id="PF21760">
    <property type="entry name" value="SecD_1st"/>
    <property type="match status" value="1"/>
</dbReference>
<dbReference type="PANTHER" id="PTHR30081">
    <property type="entry name" value="PROTEIN-EXPORT MEMBRANE PROTEIN SEC"/>
    <property type="match status" value="1"/>
</dbReference>
<comment type="subcellular location">
    <subcellularLocation>
        <location evidence="1 9">Cell membrane</location>
        <topology evidence="1 9">Multi-pass membrane protein</topology>
    </subcellularLocation>
</comment>
<gene>
    <name evidence="9" type="primary">secD</name>
    <name evidence="15" type="ORF">SAMN05445850_2062</name>
</gene>
<feature type="transmembrane region" description="Helical" evidence="9">
    <location>
        <begin position="542"/>
        <end position="568"/>
    </location>
</feature>
<comment type="similarity">
    <text evidence="9">Belongs to the SecD/SecF family. SecD subfamily.</text>
</comment>
<dbReference type="GO" id="GO:0065002">
    <property type="term" value="P:intracellular protein transmembrane transport"/>
    <property type="evidence" value="ECO:0007669"/>
    <property type="project" value="UniProtKB-UniRule"/>
</dbReference>
<dbReference type="RefSeq" id="WP_090803076.1">
    <property type="nucleotide sequence ID" value="NZ_FNKX01000001.1"/>
</dbReference>
<feature type="transmembrane region" description="Helical" evidence="9">
    <location>
        <begin position="451"/>
        <end position="472"/>
    </location>
</feature>
<reference evidence="16" key="1">
    <citation type="submission" date="2016-10" db="EMBL/GenBank/DDBJ databases">
        <authorList>
            <person name="Varghese N."/>
            <person name="Submissions S."/>
        </authorList>
    </citation>
    <scope>NUCLEOTIDE SEQUENCE [LARGE SCALE GENOMIC DNA]</scope>
    <source>
        <strain evidence="16">DUS833</strain>
    </source>
</reference>
<keyword evidence="5 9" id="KW-0653">Protein transport</keyword>
<feature type="transmembrane region" description="Helical" evidence="9">
    <location>
        <begin position="574"/>
        <end position="602"/>
    </location>
</feature>
<evidence type="ECO:0000259" key="13">
    <source>
        <dbReference type="Pfam" id="PF21760"/>
    </source>
</evidence>
<evidence type="ECO:0000256" key="8">
    <source>
        <dbReference type="ARBA" id="ARBA00023136"/>
    </source>
</evidence>
<protein>
    <recommendedName>
        <fullName evidence="9">Protein translocase subunit SecD</fullName>
    </recommendedName>
</protein>
<keyword evidence="2 9" id="KW-0813">Transport</keyword>
<dbReference type="NCBIfam" id="TIGR00916">
    <property type="entry name" value="2A0604s01"/>
    <property type="match status" value="1"/>
</dbReference>
<dbReference type="GO" id="GO:0006605">
    <property type="term" value="P:protein targeting"/>
    <property type="evidence" value="ECO:0007669"/>
    <property type="project" value="UniProtKB-UniRule"/>
</dbReference>
<dbReference type="InterPro" id="IPR022813">
    <property type="entry name" value="SecD/SecF_arch_bac"/>
</dbReference>
<dbReference type="InterPro" id="IPR048634">
    <property type="entry name" value="SecD_SecF_C"/>
</dbReference>